<feature type="compositionally biased region" description="Low complexity" evidence="1">
    <location>
        <begin position="165"/>
        <end position="174"/>
    </location>
</feature>
<feature type="region of interest" description="Disordered" evidence="1">
    <location>
        <begin position="214"/>
        <end position="263"/>
    </location>
</feature>
<dbReference type="EMBL" id="LT598458">
    <property type="protein sequence ID" value="SCU90766.1"/>
    <property type="molecule type" value="Genomic_DNA"/>
</dbReference>
<feature type="compositionally biased region" description="Polar residues" evidence="1">
    <location>
        <begin position="228"/>
        <end position="245"/>
    </location>
</feature>
<feature type="compositionally biased region" description="Gly residues" evidence="1">
    <location>
        <begin position="175"/>
        <end position="184"/>
    </location>
</feature>
<feature type="region of interest" description="Disordered" evidence="1">
    <location>
        <begin position="161"/>
        <end position="185"/>
    </location>
</feature>
<feature type="compositionally biased region" description="Basic and acidic residues" evidence="1">
    <location>
        <begin position="91"/>
        <end position="122"/>
    </location>
</feature>
<evidence type="ECO:0000256" key="1">
    <source>
        <dbReference type="SAM" id="MobiDB-lite"/>
    </source>
</evidence>
<evidence type="ECO:0000313" key="2">
    <source>
        <dbReference type="EMBL" id="SCU90766.1"/>
    </source>
</evidence>
<accession>A0A1G4JJU7</accession>
<name>A0A1G4JJU7_9SACH</name>
<organism evidence="2 3">
    <name type="scientific">Lachancea dasiensis</name>
    <dbReference type="NCBI Taxonomy" id="1072105"/>
    <lineage>
        <taxon>Eukaryota</taxon>
        <taxon>Fungi</taxon>
        <taxon>Dikarya</taxon>
        <taxon>Ascomycota</taxon>
        <taxon>Saccharomycotina</taxon>
        <taxon>Saccharomycetes</taxon>
        <taxon>Saccharomycetales</taxon>
        <taxon>Saccharomycetaceae</taxon>
        <taxon>Lachancea</taxon>
    </lineage>
</organism>
<dbReference type="OrthoDB" id="4069381at2759"/>
<sequence length="291" mass="31588">MNWDGRHHNKLSKCFDDIMTAAAEMMVQQQIKSIQLSSDIAPGFTQSQHKLLGEKVHAFHSVLDDLDLTLTAARNSVDSLAAEALEREQKLREQQRLQEKEDQKMKEQEEERKRLEEARKSSEQAPASGGDYAESTPATFLNEISKTGLAASKSNIKVDASGTTASDNGNSNIGGNAGDNGSGSNGNFSSGFNDLNDLDLSMFGGVEESDIGLGNFDDTQLAPPQDKNPGNQMAYSSTMTPSNGRDPNDMLSDEAGGNPDSYLTLNDFNDLGLDWNTSEGHNGLEMDEFNI</sequence>
<feature type="region of interest" description="Disordered" evidence="1">
    <location>
        <begin position="91"/>
        <end position="135"/>
    </location>
</feature>
<dbReference type="InterPro" id="IPR021017">
    <property type="entry name" value="Mediator_Med2_fun"/>
</dbReference>
<dbReference type="Proteomes" id="UP000190274">
    <property type="component" value="Chromosome F"/>
</dbReference>
<keyword evidence="3" id="KW-1185">Reference proteome</keyword>
<evidence type="ECO:0000313" key="3">
    <source>
        <dbReference type="Proteomes" id="UP000190274"/>
    </source>
</evidence>
<dbReference type="Pfam" id="PF11214">
    <property type="entry name" value="Med2"/>
    <property type="match status" value="1"/>
</dbReference>
<dbReference type="AlphaFoldDB" id="A0A1G4JJU7"/>
<proteinExistence type="predicted"/>
<reference evidence="2 3" key="1">
    <citation type="submission" date="2016-03" db="EMBL/GenBank/DDBJ databases">
        <authorList>
            <person name="Devillers H."/>
        </authorList>
    </citation>
    <scope>NUCLEOTIDE SEQUENCE [LARGE SCALE GENOMIC DNA]</scope>
    <source>
        <strain evidence="2">CBS 10888</strain>
    </source>
</reference>
<dbReference type="STRING" id="1266660.A0A1G4JJU7"/>
<gene>
    <name evidence="2" type="ORF">LADA_0F06326G</name>
</gene>
<protein>
    <submittedName>
        <fullName evidence="2">LADA_0F06326g1_1</fullName>
    </submittedName>
</protein>